<dbReference type="InterPro" id="IPR017871">
    <property type="entry name" value="ABC_transporter-like_CS"/>
</dbReference>
<organism evidence="6 7">
    <name type="scientific">Corynebacterium singulare</name>
    <dbReference type="NCBI Taxonomy" id="161899"/>
    <lineage>
        <taxon>Bacteria</taxon>
        <taxon>Bacillati</taxon>
        <taxon>Actinomycetota</taxon>
        <taxon>Actinomycetes</taxon>
        <taxon>Mycobacteriales</taxon>
        <taxon>Corynebacteriaceae</taxon>
        <taxon>Corynebacterium</taxon>
    </lineage>
</organism>
<dbReference type="EC" id="3.6.3.34" evidence="6"/>
<dbReference type="RefSeq" id="WP_042532650.1">
    <property type="nucleotide sequence ID" value="NZ_CP010827.1"/>
</dbReference>
<dbReference type="SMART" id="SM00382">
    <property type="entry name" value="AAA"/>
    <property type="match status" value="1"/>
</dbReference>
<dbReference type="PROSITE" id="PS50893">
    <property type="entry name" value="ABC_TRANSPORTER_2"/>
    <property type="match status" value="1"/>
</dbReference>
<dbReference type="OrthoDB" id="3579586at2"/>
<dbReference type="Pfam" id="PF00005">
    <property type="entry name" value="ABC_tran"/>
    <property type="match status" value="1"/>
</dbReference>
<dbReference type="AlphaFoldDB" id="A0A0B6EYT5"/>
<gene>
    <name evidence="6" type="ORF">CSING_12380</name>
</gene>
<dbReference type="FunFam" id="3.40.50.300:FF:000134">
    <property type="entry name" value="Iron-enterobactin ABC transporter ATP-binding protein"/>
    <property type="match status" value="1"/>
</dbReference>
<evidence type="ECO:0000256" key="3">
    <source>
        <dbReference type="ARBA" id="ARBA00022840"/>
    </source>
</evidence>
<keyword evidence="2" id="KW-0547">Nucleotide-binding</keyword>
<keyword evidence="3" id="KW-0067">ATP-binding</keyword>
<name>A0A0B6EYT5_9CORY</name>
<dbReference type="Gene3D" id="3.40.50.300">
    <property type="entry name" value="P-loop containing nucleotide triphosphate hydrolases"/>
    <property type="match status" value="1"/>
</dbReference>
<sequence length="258" mass="28153">MLEIKHLSSGFSGKTVLDDISFKVAAPSLVGLVGPNGSGKSTLLKAIAGVQPFKGTVVFSGKPLHSYPRTQRVRVLSYVAQHSDKDIPFTVREVVQLSRDAARAPFSPVTTEDKHIVDRALFHSSLEDIANERLTELSGGQIQRVMVARAMAQQASIMLLDEPTNHLDLHHQYTLMELLRHLSREHNTVIVLAIHDLALAARYCDRLLLIHDSHLVGDGHPSKVLDPATLATVFGVQGKLSTATDGVPLLHIKHALNS</sequence>
<dbReference type="PANTHER" id="PTHR42794:SF1">
    <property type="entry name" value="HEMIN IMPORT ATP-BINDING PROTEIN HMUV"/>
    <property type="match status" value="1"/>
</dbReference>
<dbReference type="GO" id="GO:0005524">
    <property type="term" value="F:ATP binding"/>
    <property type="evidence" value="ECO:0007669"/>
    <property type="project" value="UniProtKB-KW"/>
</dbReference>
<reference evidence="6 7" key="1">
    <citation type="journal article" date="2015" name="Genome Announc.">
        <title>Complete Genome Sequence and Annotation of Corynebacterium singulare DSM 44357, Isolated from a Human Semen Specimen.</title>
        <authorList>
            <person name="Merten M."/>
            <person name="Brinkrolf K."/>
            <person name="Albersmeier A."/>
            <person name="Kutter Y."/>
            <person name="Ruckert C."/>
            <person name="Tauch A."/>
        </authorList>
    </citation>
    <scope>NUCLEOTIDE SEQUENCE [LARGE SCALE GENOMIC DNA]</scope>
    <source>
        <strain evidence="6">IBS B52218</strain>
    </source>
</reference>
<dbReference type="GO" id="GO:0016887">
    <property type="term" value="F:ATP hydrolysis activity"/>
    <property type="evidence" value="ECO:0007669"/>
    <property type="project" value="InterPro"/>
</dbReference>
<dbReference type="KEGG" id="csx:CSING_12380"/>
<dbReference type="SUPFAM" id="SSF52540">
    <property type="entry name" value="P-loop containing nucleoside triphosphate hydrolases"/>
    <property type="match status" value="1"/>
</dbReference>
<protein>
    <submittedName>
        <fullName evidence="6">ABC-type cobalamin/Fe3+-siderophore transport system, ATPase component</fullName>
        <ecNumber evidence="6">3.6.3.34</ecNumber>
    </submittedName>
</protein>
<dbReference type="EMBL" id="CP010827">
    <property type="protein sequence ID" value="AJI79968.1"/>
    <property type="molecule type" value="Genomic_DNA"/>
</dbReference>
<dbReference type="HOGENOM" id="CLU_000604_1_11_11"/>
<dbReference type="PROSITE" id="PS00211">
    <property type="entry name" value="ABC_TRANSPORTER_1"/>
    <property type="match status" value="1"/>
</dbReference>
<dbReference type="InterPro" id="IPR003439">
    <property type="entry name" value="ABC_transporter-like_ATP-bd"/>
</dbReference>
<proteinExistence type="predicted"/>
<keyword evidence="4" id="KW-1278">Translocase</keyword>
<feature type="domain" description="ABC transporter" evidence="5">
    <location>
        <begin position="2"/>
        <end position="237"/>
    </location>
</feature>
<evidence type="ECO:0000313" key="7">
    <source>
        <dbReference type="Proteomes" id="UP000031890"/>
    </source>
</evidence>
<evidence type="ECO:0000256" key="1">
    <source>
        <dbReference type="ARBA" id="ARBA00022448"/>
    </source>
</evidence>
<evidence type="ECO:0000313" key="6">
    <source>
        <dbReference type="EMBL" id="AJI79968.1"/>
    </source>
</evidence>
<keyword evidence="1" id="KW-0813">Transport</keyword>
<dbReference type="PANTHER" id="PTHR42794">
    <property type="entry name" value="HEMIN IMPORT ATP-BINDING PROTEIN HMUV"/>
    <property type="match status" value="1"/>
</dbReference>
<dbReference type="STRING" id="161899.CSING_12380"/>
<dbReference type="InterPro" id="IPR027417">
    <property type="entry name" value="P-loop_NTPase"/>
</dbReference>
<dbReference type="InterPro" id="IPR003593">
    <property type="entry name" value="AAA+_ATPase"/>
</dbReference>
<evidence type="ECO:0000256" key="4">
    <source>
        <dbReference type="ARBA" id="ARBA00022967"/>
    </source>
</evidence>
<keyword evidence="6" id="KW-0378">Hydrolase</keyword>
<dbReference type="CDD" id="cd03214">
    <property type="entry name" value="ABC_Iron-Siderophores_B12_Hemin"/>
    <property type="match status" value="1"/>
</dbReference>
<accession>A0A0B6EYT5</accession>
<evidence type="ECO:0000259" key="5">
    <source>
        <dbReference type="PROSITE" id="PS50893"/>
    </source>
</evidence>
<evidence type="ECO:0000256" key="2">
    <source>
        <dbReference type="ARBA" id="ARBA00022741"/>
    </source>
</evidence>
<dbReference type="Proteomes" id="UP000031890">
    <property type="component" value="Chromosome"/>
</dbReference>